<protein>
    <submittedName>
        <fullName evidence="1">Uncharacterized protein</fullName>
    </submittedName>
</protein>
<accession>A0A2P2QAY8</accession>
<dbReference type="EMBL" id="GGEC01083684">
    <property type="protein sequence ID" value="MBX64168.1"/>
    <property type="molecule type" value="Transcribed_RNA"/>
</dbReference>
<name>A0A2P2QAY8_RHIMU</name>
<evidence type="ECO:0000313" key="1">
    <source>
        <dbReference type="EMBL" id="MBX64168.1"/>
    </source>
</evidence>
<dbReference type="AlphaFoldDB" id="A0A2P2QAY8"/>
<organism evidence="1">
    <name type="scientific">Rhizophora mucronata</name>
    <name type="common">Asiatic mangrove</name>
    <dbReference type="NCBI Taxonomy" id="61149"/>
    <lineage>
        <taxon>Eukaryota</taxon>
        <taxon>Viridiplantae</taxon>
        <taxon>Streptophyta</taxon>
        <taxon>Embryophyta</taxon>
        <taxon>Tracheophyta</taxon>
        <taxon>Spermatophyta</taxon>
        <taxon>Magnoliopsida</taxon>
        <taxon>eudicotyledons</taxon>
        <taxon>Gunneridae</taxon>
        <taxon>Pentapetalae</taxon>
        <taxon>rosids</taxon>
        <taxon>fabids</taxon>
        <taxon>Malpighiales</taxon>
        <taxon>Rhizophoraceae</taxon>
        <taxon>Rhizophora</taxon>
    </lineage>
</organism>
<reference evidence="1" key="1">
    <citation type="submission" date="2018-02" db="EMBL/GenBank/DDBJ databases">
        <title>Rhizophora mucronata_Transcriptome.</title>
        <authorList>
            <person name="Meera S.P."/>
            <person name="Sreeshan A."/>
            <person name="Augustine A."/>
        </authorList>
    </citation>
    <scope>NUCLEOTIDE SEQUENCE</scope>
    <source>
        <tissue evidence="1">Leaf</tissue>
    </source>
</reference>
<sequence>MELAVLIITMSPHFSAKRIIHGQELYFRGKLNTFN</sequence>
<proteinExistence type="predicted"/>